<reference evidence="2" key="1">
    <citation type="submission" date="2020-05" db="EMBL/GenBank/DDBJ databases">
        <authorList>
            <person name="Chiriac C."/>
            <person name="Salcher M."/>
            <person name="Ghai R."/>
            <person name="Kavagutti S V."/>
        </authorList>
    </citation>
    <scope>NUCLEOTIDE SEQUENCE</scope>
</reference>
<evidence type="ECO:0000313" key="2">
    <source>
        <dbReference type="EMBL" id="CAB4345253.1"/>
    </source>
</evidence>
<dbReference type="EMBL" id="CAESAN010000085">
    <property type="protein sequence ID" value="CAB4345253.1"/>
    <property type="molecule type" value="Genomic_DNA"/>
</dbReference>
<name>A0A6J6A0N1_9ZZZZ</name>
<dbReference type="AlphaFoldDB" id="A0A6J6A0N1"/>
<keyword evidence="1" id="KW-0812">Transmembrane</keyword>
<accession>A0A6J6A0N1</accession>
<sequence length="78" mass="7726">MSLTSTIKPALAISNQPSKPTMRAANAGGLLIAVVIVCAAIGYGLGSLVGLPIAIGLAGLVIGPIAGIAVVRSRYKDL</sequence>
<keyword evidence="1" id="KW-0472">Membrane</keyword>
<feature type="transmembrane region" description="Helical" evidence="1">
    <location>
        <begin position="51"/>
        <end position="71"/>
    </location>
</feature>
<gene>
    <name evidence="2" type="ORF">UFOPK3547_01066</name>
</gene>
<proteinExistence type="predicted"/>
<evidence type="ECO:0000256" key="1">
    <source>
        <dbReference type="SAM" id="Phobius"/>
    </source>
</evidence>
<keyword evidence="1" id="KW-1133">Transmembrane helix</keyword>
<feature type="transmembrane region" description="Helical" evidence="1">
    <location>
        <begin position="24"/>
        <end position="45"/>
    </location>
</feature>
<protein>
    <submittedName>
        <fullName evidence="2">Unannotated protein</fullName>
    </submittedName>
</protein>
<organism evidence="2">
    <name type="scientific">freshwater metagenome</name>
    <dbReference type="NCBI Taxonomy" id="449393"/>
    <lineage>
        <taxon>unclassified sequences</taxon>
        <taxon>metagenomes</taxon>
        <taxon>ecological metagenomes</taxon>
    </lineage>
</organism>